<name>A0A0A9HT03_ARUDO</name>
<protein>
    <submittedName>
        <fullName evidence="1">Uncharacterized protein</fullName>
    </submittedName>
</protein>
<accession>A0A0A9HT03</accession>
<proteinExistence type="predicted"/>
<reference evidence="1" key="1">
    <citation type="submission" date="2014-09" db="EMBL/GenBank/DDBJ databases">
        <authorList>
            <person name="Magalhaes I.L.F."/>
            <person name="Oliveira U."/>
            <person name="Santos F.R."/>
            <person name="Vidigal T.H.D.A."/>
            <person name="Brescovit A.D."/>
            <person name="Santos A.J."/>
        </authorList>
    </citation>
    <scope>NUCLEOTIDE SEQUENCE</scope>
    <source>
        <tissue evidence="1">Shoot tissue taken approximately 20 cm above the soil surface</tissue>
    </source>
</reference>
<dbReference type="AlphaFoldDB" id="A0A0A9HT03"/>
<dbReference type="EMBL" id="GBRH01159890">
    <property type="protein sequence ID" value="JAE38006.1"/>
    <property type="molecule type" value="Transcribed_RNA"/>
</dbReference>
<reference evidence="1" key="2">
    <citation type="journal article" date="2015" name="Data Brief">
        <title>Shoot transcriptome of the giant reed, Arundo donax.</title>
        <authorList>
            <person name="Barrero R.A."/>
            <person name="Guerrero F.D."/>
            <person name="Moolhuijzen P."/>
            <person name="Goolsby J.A."/>
            <person name="Tidwell J."/>
            <person name="Bellgard S.E."/>
            <person name="Bellgard M.I."/>
        </authorList>
    </citation>
    <scope>NUCLEOTIDE SEQUENCE</scope>
    <source>
        <tissue evidence="1">Shoot tissue taken approximately 20 cm above the soil surface</tissue>
    </source>
</reference>
<organism evidence="1">
    <name type="scientific">Arundo donax</name>
    <name type="common">Giant reed</name>
    <name type="synonym">Donax arundinaceus</name>
    <dbReference type="NCBI Taxonomy" id="35708"/>
    <lineage>
        <taxon>Eukaryota</taxon>
        <taxon>Viridiplantae</taxon>
        <taxon>Streptophyta</taxon>
        <taxon>Embryophyta</taxon>
        <taxon>Tracheophyta</taxon>
        <taxon>Spermatophyta</taxon>
        <taxon>Magnoliopsida</taxon>
        <taxon>Liliopsida</taxon>
        <taxon>Poales</taxon>
        <taxon>Poaceae</taxon>
        <taxon>PACMAD clade</taxon>
        <taxon>Arundinoideae</taxon>
        <taxon>Arundineae</taxon>
        <taxon>Arundo</taxon>
    </lineage>
</organism>
<sequence>MKVGTEQMSWTGRKLGLRVRVPLLYLASLPPVL</sequence>
<evidence type="ECO:0000313" key="1">
    <source>
        <dbReference type="EMBL" id="JAE38006.1"/>
    </source>
</evidence>